<feature type="signal peptide" evidence="3">
    <location>
        <begin position="1"/>
        <end position="17"/>
    </location>
</feature>
<evidence type="ECO:0000256" key="1">
    <source>
        <dbReference type="SAM" id="MobiDB-lite"/>
    </source>
</evidence>
<keyword evidence="3" id="KW-0732">Signal</keyword>
<keyword evidence="2" id="KW-0812">Transmembrane</keyword>
<proteinExistence type="predicted"/>
<organism evidence="4 5">
    <name type="scientific">Bombardia bombarda</name>
    <dbReference type="NCBI Taxonomy" id="252184"/>
    <lineage>
        <taxon>Eukaryota</taxon>
        <taxon>Fungi</taxon>
        <taxon>Dikarya</taxon>
        <taxon>Ascomycota</taxon>
        <taxon>Pezizomycotina</taxon>
        <taxon>Sordariomycetes</taxon>
        <taxon>Sordariomycetidae</taxon>
        <taxon>Sordariales</taxon>
        <taxon>Lasiosphaeriaceae</taxon>
        <taxon>Bombardia</taxon>
    </lineage>
</organism>
<sequence length="350" mass="35436">MAPKLLSALMLAHSVTATLNQAIHVNVIATIVAAADPTATNDPGYLACSAAASAVSWCQVHSSLQTTLPTATILDCLCCEAGQELDDIYSSCASYIYYSGSAGQEEAYTTAYELYQVCSAGDTCAYGGGGTGVLPSTTTRPTVSSFSQAATGTRSSSVPVTAIPPACSSLVSVYNECSESISGFATATASSIVYELASCACYDNSGTFNTQLDDWASSCAPWARTSATDDYALVSVFQSFCQVLGPVTDSSGSATSSRPLFTPTTRTTSTNTAEISSPSGASSSGGGLFGNGGGLTNMFSQQTTNPTQSAVTTTATSTSTNGAAAGGVPGGVVMWFANVATFVLGLFVLV</sequence>
<feature type="compositionally biased region" description="Low complexity" evidence="1">
    <location>
        <begin position="255"/>
        <end position="282"/>
    </location>
</feature>
<feature type="region of interest" description="Disordered" evidence="1">
    <location>
        <begin position="248"/>
        <end position="285"/>
    </location>
</feature>
<evidence type="ECO:0000256" key="2">
    <source>
        <dbReference type="SAM" id="Phobius"/>
    </source>
</evidence>
<comment type="caution">
    <text evidence="4">The sequence shown here is derived from an EMBL/GenBank/DDBJ whole genome shotgun (WGS) entry which is preliminary data.</text>
</comment>
<protein>
    <submittedName>
        <fullName evidence="4">Uncharacterized protein</fullName>
    </submittedName>
</protein>
<reference evidence="4" key="1">
    <citation type="submission" date="2023-06" db="EMBL/GenBank/DDBJ databases">
        <title>Genome-scale phylogeny and comparative genomics of the fungal order Sordariales.</title>
        <authorList>
            <consortium name="Lawrence Berkeley National Laboratory"/>
            <person name="Hensen N."/>
            <person name="Bonometti L."/>
            <person name="Westerberg I."/>
            <person name="Brannstrom I.O."/>
            <person name="Guillou S."/>
            <person name="Cros-Aarteil S."/>
            <person name="Calhoun S."/>
            <person name="Haridas S."/>
            <person name="Kuo A."/>
            <person name="Mondo S."/>
            <person name="Pangilinan J."/>
            <person name="Riley R."/>
            <person name="LaButti K."/>
            <person name="Andreopoulos B."/>
            <person name="Lipzen A."/>
            <person name="Chen C."/>
            <person name="Yanf M."/>
            <person name="Daum C."/>
            <person name="Ng V."/>
            <person name="Clum A."/>
            <person name="Steindorff A."/>
            <person name="Ohm R."/>
            <person name="Martin F."/>
            <person name="Silar P."/>
            <person name="Natvig D."/>
            <person name="Lalanne C."/>
            <person name="Gautier V."/>
            <person name="Ament-velasquez S.L."/>
            <person name="Kruys A."/>
            <person name="Hutchinson M.I."/>
            <person name="Powell A.J."/>
            <person name="Barry K."/>
            <person name="Miller A.N."/>
            <person name="Grigoriev I.V."/>
            <person name="Debuchy R."/>
            <person name="Gladieux P."/>
            <person name="Thoren M.H."/>
            <person name="Johannesson H."/>
        </authorList>
    </citation>
    <scope>NUCLEOTIDE SEQUENCE</scope>
    <source>
        <strain evidence="4">SMH3391-2</strain>
    </source>
</reference>
<keyword evidence="2" id="KW-1133">Transmembrane helix</keyword>
<keyword evidence="5" id="KW-1185">Reference proteome</keyword>
<feature type="region of interest" description="Disordered" evidence="1">
    <location>
        <begin position="299"/>
        <end position="321"/>
    </location>
</feature>
<evidence type="ECO:0000313" key="5">
    <source>
        <dbReference type="Proteomes" id="UP001174934"/>
    </source>
</evidence>
<accession>A0AA40CFR4</accession>
<keyword evidence="2" id="KW-0472">Membrane</keyword>
<dbReference type="AlphaFoldDB" id="A0AA40CFR4"/>
<gene>
    <name evidence="4" type="ORF">B0T17DRAFT_91850</name>
</gene>
<feature type="transmembrane region" description="Helical" evidence="2">
    <location>
        <begin position="328"/>
        <end position="349"/>
    </location>
</feature>
<evidence type="ECO:0000256" key="3">
    <source>
        <dbReference type="SAM" id="SignalP"/>
    </source>
</evidence>
<feature type="chain" id="PRO_5041456605" evidence="3">
    <location>
        <begin position="18"/>
        <end position="350"/>
    </location>
</feature>
<name>A0AA40CFR4_9PEZI</name>
<evidence type="ECO:0000313" key="4">
    <source>
        <dbReference type="EMBL" id="KAK0636847.1"/>
    </source>
</evidence>
<dbReference type="Proteomes" id="UP001174934">
    <property type="component" value="Unassembled WGS sequence"/>
</dbReference>
<feature type="compositionally biased region" description="Low complexity" evidence="1">
    <location>
        <begin position="302"/>
        <end position="321"/>
    </location>
</feature>
<dbReference type="EMBL" id="JAULSR010000001">
    <property type="protein sequence ID" value="KAK0636847.1"/>
    <property type="molecule type" value="Genomic_DNA"/>
</dbReference>